<dbReference type="PANTHER" id="PTHR11511:SF5">
    <property type="entry name" value="FAT-BODY PROTEIN 1-RELATED"/>
    <property type="match status" value="1"/>
</dbReference>
<dbReference type="SUPFAM" id="SSF48050">
    <property type="entry name" value="Hemocyanin, N-terminal domain"/>
    <property type="match status" value="1"/>
</dbReference>
<sequence length="631" mass="72211">MALLDKQKKIIDLFYHLSTPPMTEGAGEMGEHMDARLHNLGSTPRRIVFSVFHEKHLKEATELFEILIAAKDFDDFYKLSQQARSFVNVELFAYSLSVAILHRDDCKGIQLPSIQEIFPDRFVPFETIYNAFRVAQGGGGGKDGILVKIAHTGNILDPEYKLAYYREDLGINGHHWHWHLVYPASWRSEVMGKKKDRKGELFFYMHQQMVARYDQERLANGMQRMKPFHNWDEPMEGYAPHLTSLVDGQHYGVRPTGMKMSDVKDVDIQDMMRWRDRFMDAVNLGYVIDRKGQRVDLTTETGIDVLGALVESSYDSINAAYYGSLHNWGHVIMASAHDPDGRYQENPGVMCDTSTALRDPIFYRWHKWMDEMFQTYKSTLPSYSKTQLMFPSVKVNNVTLNASIPNVVGTFWKTAELEMSEGINFGKKGSVKCQYQHIDHEPFSYLIEVDNANFKSKHATVRIFMAAKHDELGNEIPLDDQRRMMIELDKFKAEIPPGKSSIKRASKDSSVIVKKDLSIAQLRAGETGGANKETCSCGWPEHLLVPRGNHRGMVFDLVVILTDWEEDKATDTASKCLCKDAVSYCGSKDEKYPDKKPMGFPFDRKIGFNRLSNFLTPNMKSTEVRILFKEN</sequence>
<protein>
    <submittedName>
        <fullName evidence="11">Hemocyanin subunit 1</fullName>
    </submittedName>
</protein>
<evidence type="ECO:0000256" key="7">
    <source>
        <dbReference type="ARBA" id="ARBA00022723"/>
    </source>
</evidence>
<dbReference type="Pfam" id="PF00372">
    <property type="entry name" value="Hemocyanin_M"/>
    <property type="match status" value="1"/>
</dbReference>
<dbReference type="InterPro" id="IPR002227">
    <property type="entry name" value="Tyrosinase_Cu-bd"/>
</dbReference>
<dbReference type="AlphaFoldDB" id="G8YZQ9"/>
<evidence type="ECO:0000256" key="4">
    <source>
        <dbReference type="ARBA" id="ARBA00022448"/>
    </source>
</evidence>
<gene>
    <name evidence="11" type="primary">Hc1</name>
</gene>
<dbReference type="PROSITE" id="PS00498">
    <property type="entry name" value="TYROSINASE_2"/>
    <property type="match status" value="1"/>
</dbReference>
<feature type="domain" description="Tyrosinase copper-binding" evidence="10">
    <location>
        <begin position="359"/>
        <end position="370"/>
    </location>
</feature>
<dbReference type="Gene3D" id="1.20.1370.10">
    <property type="entry name" value="Hemocyanin, N-terminal domain"/>
    <property type="match status" value="1"/>
</dbReference>
<keyword evidence="6" id="KW-0561">Oxygen transport</keyword>
<dbReference type="InterPro" id="IPR008922">
    <property type="entry name" value="Di-copper_centre_dom_sf"/>
</dbReference>
<comment type="function">
    <text evidence="1">Hemocyanins are copper-containing oxygen carriers occurring freely dissolved in the hemolymph of many mollusks and arthropods.</text>
</comment>
<reference evidence="11" key="1">
    <citation type="journal article" date="2012" name="BMC Evol. Biol.">
        <title>The diversity and evolution of chelicerate hemocyanins.</title>
        <authorList>
            <person name="Rehm P."/>
            <person name="Pick C."/>
            <person name="Borner J."/>
            <person name="Markl J."/>
            <person name="Burmester T."/>
        </authorList>
    </citation>
    <scope>NUCLEOTIDE SEQUENCE</scope>
</reference>
<keyword evidence="8" id="KW-0186">Copper</keyword>
<evidence type="ECO:0000259" key="10">
    <source>
        <dbReference type="PROSITE" id="PS00498"/>
    </source>
</evidence>
<dbReference type="PROSITE" id="PS00209">
    <property type="entry name" value="HEMOCYANIN_1"/>
    <property type="match status" value="1"/>
</dbReference>
<evidence type="ECO:0000256" key="8">
    <source>
        <dbReference type="ARBA" id="ARBA00023008"/>
    </source>
</evidence>
<evidence type="ECO:0000313" key="11">
    <source>
        <dbReference type="EMBL" id="CCA94913.1"/>
    </source>
</evidence>
<name>G8YZQ9_9CHEL</name>
<dbReference type="Gene3D" id="1.10.1280.10">
    <property type="entry name" value="Di-copper center containing domain from catechol oxidase"/>
    <property type="match status" value="1"/>
</dbReference>
<evidence type="ECO:0000256" key="6">
    <source>
        <dbReference type="ARBA" id="ARBA00022621"/>
    </source>
</evidence>
<dbReference type="InterPro" id="IPR000896">
    <property type="entry name" value="Hemocyanin/hexamerin_mid_dom"/>
</dbReference>
<dbReference type="InterPro" id="IPR037020">
    <property type="entry name" value="Hemocyanin_C_sf"/>
</dbReference>
<dbReference type="GO" id="GO:0005344">
    <property type="term" value="F:oxygen carrier activity"/>
    <property type="evidence" value="ECO:0007669"/>
    <property type="project" value="UniProtKB-KW"/>
</dbReference>
<proteinExistence type="evidence at transcript level"/>
<dbReference type="Gene3D" id="2.60.40.1520">
    <property type="entry name" value="Hemocyanin, C-terminal domain"/>
    <property type="match status" value="1"/>
</dbReference>
<dbReference type="GO" id="GO:0016491">
    <property type="term" value="F:oxidoreductase activity"/>
    <property type="evidence" value="ECO:0007669"/>
    <property type="project" value="InterPro"/>
</dbReference>
<dbReference type="InterPro" id="IPR014756">
    <property type="entry name" value="Ig_E-set"/>
</dbReference>
<dbReference type="Pfam" id="PF03722">
    <property type="entry name" value="Hemocyanin_N"/>
    <property type="match status" value="1"/>
</dbReference>
<dbReference type="FunFam" id="2.60.40.1520:FF:000001">
    <property type="entry name" value="Hemocyanin subunit 2"/>
    <property type="match status" value="1"/>
</dbReference>
<keyword evidence="5" id="KW-0964">Secreted</keyword>
<evidence type="ECO:0000256" key="5">
    <source>
        <dbReference type="ARBA" id="ARBA00022525"/>
    </source>
</evidence>
<keyword evidence="7" id="KW-0479">Metal-binding</keyword>
<dbReference type="GO" id="GO:0046872">
    <property type="term" value="F:metal ion binding"/>
    <property type="evidence" value="ECO:0007669"/>
    <property type="project" value="UniProtKB-KW"/>
</dbReference>
<dbReference type="SUPFAM" id="SSF81296">
    <property type="entry name" value="E set domains"/>
    <property type="match status" value="1"/>
</dbReference>
<evidence type="ECO:0000256" key="1">
    <source>
        <dbReference type="ARBA" id="ARBA00002958"/>
    </source>
</evidence>
<keyword evidence="9" id="KW-1015">Disulfide bond</keyword>
<evidence type="ECO:0000256" key="9">
    <source>
        <dbReference type="ARBA" id="ARBA00023157"/>
    </source>
</evidence>
<evidence type="ECO:0000256" key="3">
    <source>
        <dbReference type="ARBA" id="ARBA00009470"/>
    </source>
</evidence>
<dbReference type="SUPFAM" id="SSF48056">
    <property type="entry name" value="Di-copper centre-containing domain"/>
    <property type="match status" value="1"/>
</dbReference>
<dbReference type="InterPro" id="IPR005204">
    <property type="entry name" value="Hemocyanin_N"/>
</dbReference>
<dbReference type="InterPro" id="IPR036697">
    <property type="entry name" value="Hemocyanin_N_sf"/>
</dbReference>
<evidence type="ECO:0000256" key="2">
    <source>
        <dbReference type="ARBA" id="ARBA00004239"/>
    </source>
</evidence>
<accession>G8YZQ9</accession>
<dbReference type="PRINTS" id="PR00187">
    <property type="entry name" value="HAEMOCYANIN"/>
</dbReference>
<dbReference type="PANTHER" id="PTHR11511">
    <property type="entry name" value="LARVAL STORAGE PROTEIN/PHENOLOXIDASE"/>
    <property type="match status" value="1"/>
</dbReference>
<dbReference type="GO" id="GO:0005576">
    <property type="term" value="C:extracellular region"/>
    <property type="evidence" value="ECO:0007669"/>
    <property type="project" value="UniProtKB-SubCell"/>
</dbReference>
<comment type="subcellular location">
    <subcellularLocation>
        <location evidence="2">Secreted</location>
        <location evidence="2">Extracellular space</location>
    </subcellularLocation>
</comment>
<dbReference type="PROSITE" id="PS00210">
    <property type="entry name" value="HEMOCYANIN_2"/>
    <property type="match status" value="1"/>
</dbReference>
<dbReference type="Pfam" id="PF03723">
    <property type="entry name" value="Hemocyanin_C"/>
    <property type="match status" value="1"/>
</dbReference>
<dbReference type="InterPro" id="IPR005203">
    <property type="entry name" value="Hemocyanin_C"/>
</dbReference>
<organism evidence="11">
    <name type="scientific">Endeis spinosa</name>
    <dbReference type="NCBI Taxonomy" id="136194"/>
    <lineage>
        <taxon>Eukaryota</taxon>
        <taxon>Metazoa</taxon>
        <taxon>Ecdysozoa</taxon>
        <taxon>Arthropoda</taxon>
        <taxon>Chelicerata</taxon>
        <taxon>Pycnogonida</taxon>
        <taxon>Pantopoda</taxon>
        <taxon>Endeidae</taxon>
        <taxon>Endeis</taxon>
    </lineage>
</organism>
<keyword evidence="4" id="KW-0813">Transport</keyword>
<dbReference type="InterPro" id="IPR013788">
    <property type="entry name" value="Hemocyanin/hexamerin"/>
</dbReference>
<dbReference type="FunFam" id="1.10.1280.10:FF:000004">
    <property type="entry name" value="Hemocyanin subunit 2"/>
    <property type="match status" value="1"/>
</dbReference>
<dbReference type="EMBL" id="FR865911">
    <property type="protein sequence ID" value="CCA94913.1"/>
    <property type="molecule type" value="mRNA"/>
</dbReference>
<comment type="similarity">
    <text evidence="3">Belongs to the tyrosinase family. Hemocyanin subfamily.</text>
</comment>